<protein>
    <recommendedName>
        <fullName evidence="4">Leucine rich repeat protein</fullName>
    </recommendedName>
</protein>
<dbReference type="PANTHER" id="PTHR45661">
    <property type="entry name" value="SURFACE ANTIGEN"/>
    <property type="match status" value="1"/>
</dbReference>
<sequence length="781" mass="91314">MNQSKYHYFIYKDNNFPFLYGHAQYKSTFLWEKKNELEIQKNIKLIQDEKYEDINFPDDSIVNFIKLLNDENNYVINNDNVIFIKMLSEQFKAEALIKECDGYIEAHYNELILPILLSIQNANNIEINEYVEIISKKLMFFINDEKFLSLKVPVLYNILANYYEKYRKDEDNQNEIIDFLLEYLNRNGRKASVLFSRADFGKDPLKYLNILIRKSPNDFDFNFINSLLLKSILQKEEERNSSLAQVQNYIYSENEKLTNDCKMRIEQLIHEKQADFERISTENIQHVSSDIRDSFNNFKEETQSNLDRIILENKEKMREIEEKNSEKLDNIKNEVQEQLNAINSYIHDKNVETKRENEQLIDSKIESSINQIKTDNQNAIEEIRSSNHSYIRQINNDNNAYFDQIKTDNQKDINIIRSDNQNVIRLIKEDNQAFIAQIKNDNQDSITQIKNDNQAFITQIKNDNQDSITQIKNDNQDSITKIKEDNQAFIAQIKNDNQASINLIKTNNQASIEQIKQDNRTSIVQIKEDNQSTINNLKSSFQRDIDQYKESTKRELLGYLNHILEENGIIDQVKEEIRRNMRLEIYRVRERMDKIKEKQDEEINRLKEHNQLLVNSMKSAIIPDFTTSIEEKLFFRCEQLVEIKIPVTVVIIGNFAFAGCISLKQISIPESVTEIGDSAFLGCTALKEVNLPSSVNKLGTESFEGCKSLSRFQFSSSVIEIQKMTFCECTSLSYVSVPSSIRSIGESAFQGCTSLHNISIYYHVQIASTAFPSFTQINRLH</sequence>
<dbReference type="Pfam" id="PF13306">
    <property type="entry name" value="LRR_5"/>
    <property type="match status" value="1"/>
</dbReference>
<feature type="coiled-coil region" evidence="1">
    <location>
        <begin position="299"/>
        <end position="348"/>
    </location>
</feature>
<dbReference type="SUPFAM" id="SSF52058">
    <property type="entry name" value="L domain-like"/>
    <property type="match status" value="1"/>
</dbReference>
<evidence type="ECO:0000313" key="2">
    <source>
        <dbReference type="EMBL" id="KAK8898182.1"/>
    </source>
</evidence>
<accession>A0ABR2L4P8</accession>
<name>A0ABR2L4P8_9EUKA</name>
<feature type="coiled-coil region" evidence="1">
    <location>
        <begin position="589"/>
        <end position="616"/>
    </location>
</feature>
<gene>
    <name evidence="2" type="ORF">M9Y10_000454</name>
</gene>
<evidence type="ECO:0008006" key="4">
    <source>
        <dbReference type="Google" id="ProtNLM"/>
    </source>
</evidence>
<dbReference type="Gene3D" id="3.80.10.10">
    <property type="entry name" value="Ribonuclease Inhibitor"/>
    <property type="match status" value="1"/>
</dbReference>
<comment type="caution">
    <text evidence="2">The sequence shown here is derived from an EMBL/GenBank/DDBJ whole genome shotgun (WGS) entry which is preliminary data.</text>
</comment>
<keyword evidence="3" id="KW-1185">Reference proteome</keyword>
<dbReference type="InterPro" id="IPR026906">
    <property type="entry name" value="LRR_5"/>
</dbReference>
<keyword evidence="1" id="KW-0175">Coiled coil</keyword>
<evidence type="ECO:0000313" key="3">
    <source>
        <dbReference type="Proteomes" id="UP001470230"/>
    </source>
</evidence>
<evidence type="ECO:0000256" key="1">
    <source>
        <dbReference type="SAM" id="Coils"/>
    </source>
</evidence>
<dbReference type="PANTHER" id="PTHR45661:SF3">
    <property type="entry name" value="IG-LIKE DOMAIN-CONTAINING PROTEIN"/>
    <property type="match status" value="1"/>
</dbReference>
<organism evidence="2 3">
    <name type="scientific">Tritrichomonas musculus</name>
    <dbReference type="NCBI Taxonomy" id="1915356"/>
    <lineage>
        <taxon>Eukaryota</taxon>
        <taxon>Metamonada</taxon>
        <taxon>Parabasalia</taxon>
        <taxon>Tritrichomonadida</taxon>
        <taxon>Tritrichomonadidae</taxon>
        <taxon>Tritrichomonas</taxon>
    </lineage>
</organism>
<dbReference type="InterPro" id="IPR053139">
    <property type="entry name" value="Surface_bspA-like"/>
</dbReference>
<reference evidence="2 3" key="1">
    <citation type="submission" date="2024-04" db="EMBL/GenBank/DDBJ databases">
        <title>Tritrichomonas musculus Genome.</title>
        <authorList>
            <person name="Alves-Ferreira E."/>
            <person name="Grigg M."/>
            <person name="Lorenzi H."/>
            <person name="Galac M."/>
        </authorList>
    </citation>
    <scope>NUCLEOTIDE SEQUENCE [LARGE SCALE GENOMIC DNA]</scope>
    <source>
        <strain evidence="2 3">EAF2021</strain>
    </source>
</reference>
<dbReference type="InterPro" id="IPR032675">
    <property type="entry name" value="LRR_dom_sf"/>
</dbReference>
<dbReference type="Proteomes" id="UP001470230">
    <property type="component" value="Unassembled WGS sequence"/>
</dbReference>
<dbReference type="EMBL" id="JAPFFF010000001">
    <property type="protein sequence ID" value="KAK8898182.1"/>
    <property type="molecule type" value="Genomic_DNA"/>
</dbReference>
<proteinExistence type="predicted"/>